<dbReference type="EC" id="2.5.1.10" evidence="7"/>
<keyword evidence="8" id="KW-1185">Reference proteome</keyword>
<proteinExistence type="inferred from homology"/>
<keyword evidence="5" id="KW-0460">Magnesium</keyword>
<dbReference type="InterPro" id="IPR033749">
    <property type="entry name" value="Polyprenyl_synt_CS"/>
</dbReference>
<dbReference type="Pfam" id="PF00348">
    <property type="entry name" value="polyprenyl_synt"/>
    <property type="match status" value="1"/>
</dbReference>
<evidence type="ECO:0000256" key="6">
    <source>
        <dbReference type="RuleBase" id="RU004466"/>
    </source>
</evidence>
<dbReference type="SFLD" id="SFLDS00005">
    <property type="entry name" value="Isoprenoid_Synthase_Type_I"/>
    <property type="match status" value="1"/>
</dbReference>
<comment type="cofactor">
    <cofactor evidence="1">
        <name>Mg(2+)</name>
        <dbReference type="ChEBI" id="CHEBI:18420"/>
    </cofactor>
</comment>
<protein>
    <submittedName>
        <fullName evidence="7">(2E,6E)-farnesyl diphosphate synthase</fullName>
        <ecNumber evidence="7">2.5.1.10</ecNumber>
    </submittedName>
</protein>
<name>A0A0S2HZZ8_9BACT</name>
<dbReference type="PANTHER" id="PTHR12001:SF85">
    <property type="entry name" value="SHORT CHAIN ISOPRENYL DIPHOSPHATE SYNTHASE"/>
    <property type="match status" value="1"/>
</dbReference>
<dbReference type="GO" id="GO:0046872">
    <property type="term" value="F:metal ion binding"/>
    <property type="evidence" value="ECO:0007669"/>
    <property type="project" value="UniProtKB-KW"/>
</dbReference>
<dbReference type="PROSITE" id="PS00444">
    <property type="entry name" value="POLYPRENYL_SYNTHASE_2"/>
    <property type="match status" value="1"/>
</dbReference>
<dbReference type="STRING" id="1307839.L21SP5_02008"/>
<dbReference type="GO" id="GO:0008299">
    <property type="term" value="P:isoprenoid biosynthetic process"/>
    <property type="evidence" value="ECO:0007669"/>
    <property type="project" value="InterPro"/>
</dbReference>
<evidence type="ECO:0000256" key="5">
    <source>
        <dbReference type="ARBA" id="ARBA00022842"/>
    </source>
</evidence>
<dbReference type="InterPro" id="IPR000092">
    <property type="entry name" value="Polyprenyl_synt"/>
</dbReference>
<dbReference type="RefSeq" id="WP_057953086.1">
    <property type="nucleotide sequence ID" value="NZ_CP013118.1"/>
</dbReference>
<dbReference type="OrthoDB" id="9805316at2"/>
<dbReference type="SUPFAM" id="SSF48576">
    <property type="entry name" value="Terpenoid synthases"/>
    <property type="match status" value="1"/>
</dbReference>
<evidence type="ECO:0000256" key="4">
    <source>
        <dbReference type="ARBA" id="ARBA00022723"/>
    </source>
</evidence>
<keyword evidence="4" id="KW-0479">Metal-binding</keyword>
<dbReference type="CDD" id="cd00685">
    <property type="entry name" value="Trans_IPPS_HT"/>
    <property type="match status" value="1"/>
</dbReference>
<evidence type="ECO:0000256" key="1">
    <source>
        <dbReference type="ARBA" id="ARBA00001946"/>
    </source>
</evidence>
<evidence type="ECO:0000313" key="8">
    <source>
        <dbReference type="Proteomes" id="UP000064893"/>
    </source>
</evidence>
<dbReference type="EMBL" id="CP013118">
    <property type="protein sequence ID" value="ALO15647.1"/>
    <property type="molecule type" value="Genomic_DNA"/>
</dbReference>
<dbReference type="Proteomes" id="UP000064893">
    <property type="component" value="Chromosome"/>
</dbReference>
<accession>A0A0S2HZZ8</accession>
<dbReference type="InterPro" id="IPR008949">
    <property type="entry name" value="Isoprenoid_synthase_dom_sf"/>
</dbReference>
<keyword evidence="3 6" id="KW-0808">Transferase</keyword>
<dbReference type="PATRIC" id="fig|1307839.3.peg.2123"/>
<dbReference type="GO" id="GO:0004337">
    <property type="term" value="F:(2E,6E)-farnesyl diphosphate synthase activity"/>
    <property type="evidence" value="ECO:0007669"/>
    <property type="project" value="UniProtKB-EC"/>
</dbReference>
<organism evidence="7 8">
    <name type="scientific">Salinivirga cyanobacteriivorans</name>
    <dbReference type="NCBI Taxonomy" id="1307839"/>
    <lineage>
        <taxon>Bacteria</taxon>
        <taxon>Pseudomonadati</taxon>
        <taxon>Bacteroidota</taxon>
        <taxon>Bacteroidia</taxon>
        <taxon>Bacteroidales</taxon>
        <taxon>Salinivirgaceae</taxon>
        <taxon>Salinivirga</taxon>
    </lineage>
</organism>
<comment type="similarity">
    <text evidence="2 6">Belongs to the FPP/GGPP synthase family.</text>
</comment>
<evidence type="ECO:0000256" key="2">
    <source>
        <dbReference type="ARBA" id="ARBA00006706"/>
    </source>
</evidence>
<evidence type="ECO:0000313" key="7">
    <source>
        <dbReference type="EMBL" id="ALO15647.1"/>
    </source>
</evidence>
<dbReference type="KEGG" id="blq:L21SP5_02008"/>
<dbReference type="PANTHER" id="PTHR12001">
    <property type="entry name" value="GERANYLGERANYL PYROPHOSPHATE SYNTHASE"/>
    <property type="match status" value="1"/>
</dbReference>
<gene>
    <name evidence="7" type="ORF">L21SP5_02008</name>
</gene>
<dbReference type="AlphaFoldDB" id="A0A0S2HZZ8"/>
<evidence type="ECO:0000256" key="3">
    <source>
        <dbReference type="ARBA" id="ARBA00022679"/>
    </source>
</evidence>
<reference evidence="7 8" key="1">
    <citation type="submission" date="2015-11" db="EMBL/GenBank/DDBJ databases">
        <title>Description and complete genome sequence of a novel strain predominating in hypersaline microbial mats and representing a new family of the Bacteriodetes phylum.</title>
        <authorList>
            <person name="Spring S."/>
            <person name="Bunk B."/>
            <person name="Sproer C."/>
            <person name="Klenk H.-P."/>
        </authorList>
    </citation>
    <scope>NUCLEOTIDE SEQUENCE [LARGE SCALE GENOMIC DNA]</scope>
    <source>
        <strain evidence="7 8">L21-Spi-D4</strain>
    </source>
</reference>
<dbReference type="SFLD" id="SFLDG01017">
    <property type="entry name" value="Polyprenyl_Transferase_Like"/>
    <property type="match status" value="1"/>
</dbReference>
<dbReference type="Gene3D" id="1.10.600.10">
    <property type="entry name" value="Farnesyl Diphosphate Synthase"/>
    <property type="match status" value="1"/>
</dbReference>
<sequence>MHSFEELQEIFNNEIDRYSPAVEPENLQKPVVYTLGMGGKRIRPVLLLMAAETFGGKYQDAIPAAMAIEIFHNSTLIHDDIMDEAELRRNQTTVHKQWNLNSAILSGDLMIIKAYEQLNQLNSNKINQVLTVFNKIAAEVCEGQQFDLDFETDDEVSLSDYKKMIRLKTSVLLAGSLKIGAIVGGADTDNAKKLYCFGENLGLAFQLQDDYLDAFGNTKSFGKKIGGDIAANKKTFLLLKALELAKGAYHDELTSLLGNNSISESEKIESVLAIYEKLGIKSLTEDEMKKHFEKAIEYLEEIDIDEKYKDGLYELSKKLMGRQT</sequence>